<comment type="similarity">
    <text evidence="3 13">Belongs to the peptidase S11 family.</text>
</comment>
<keyword evidence="8 16" id="KW-0378">Hydrolase</keyword>
<dbReference type="GO" id="GO:0016787">
    <property type="term" value="F:hydrolase activity"/>
    <property type="evidence" value="ECO:0007669"/>
    <property type="project" value="UniProtKB-KW"/>
</dbReference>
<keyword evidence="11" id="KW-0961">Cell wall biogenesis/degradation</keyword>
<dbReference type="InterPro" id="IPR015956">
    <property type="entry name" value="Peniciliin-bd_prot_C_sf"/>
</dbReference>
<keyword evidence="6" id="KW-0645">Protease</keyword>
<dbReference type="InterPro" id="IPR012907">
    <property type="entry name" value="Peptidase_S11_C"/>
</dbReference>
<dbReference type="Proteomes" id="UP001312865">
    <property type="component" value="Unassembled WGS sequence"/>
</dbReference>
<evidence type="ECO:0000256" key="4">
    <source>
        <dbReference type="ARBA" id="ARBA00012448"/>
    </source>
</evidence>
<evidence type="ECO:0000256" key="7">
    <source>
        <dbReference type="ARBA" id="ARBA00022729"/>
    </source>
</evidence>
<comment type="catalytic activity">
    <reaction evidence="12">
        <text>Preferential cleavage: (Ac)2-L-Lys-D-Ala-|-D-Ala. Also transpeptidation of peptidyl-alanyl moieties that are N-acyl substituents of D-alanine.</text>
        <dbReference type="EC" id="3.4.16.4"/>
    </reaction>
</comment>
<evidence type="ECO:0000256" key="12">
    <source>
        <dbReference type="ARBA" id="ARBA00034000"/>
    </source>
</evidence>
<evidence type="ECO:0000256" key="10">
    <source>
        <dbReference type="ARBA" id="ARBA00022984"/>
    </source>
</evidence>
<dbReference type="SUPFAM" id="SSF69189">
    <property type="entry name" value="Penicillin-binding protein associated domain"/>
    <property type="match status" value="1"/>
</dbReference>
<dbReference type="SUPFAM" id="SSF56601">
    <property type="entry name" value="beta-lactamase/transpeptidase-like"/>
    <property type="match status" value="1"/>
</dbReference>
<dbReference type="EMBL" id="JBBAXC010000035">
    <property type="protein sequence ID" value="MEI5909674.1"/>
    <property type="molecule type" value="Genomic_DNA"/>
</dbReference>
<dbReference type="InterPro" id="IPR012338">
    <property type="entry name" value="Beta-lactam/transpept-like"/>
</dbReference>
<evidence type="ECO:0000256" key="2">
    <source>
        <dbReference type="ARBA" id="ARBA00004752"/>
    </source>
</evidence>
<feature type="domain" description="Peptidase S11 D-Ala-D-Ala carboxypeptidase A C-terminal" evidence="15">
    <location>
        <begin position="315"/>
        <end position="425"/>
    </location>
</feature>
<comment type="pathway">
    <text evidence="2">Cell wall biogenesis; peptidoglycan biosynthesis.</text>
</comment>
<evidence type="ECO:0000313" key="16">
    <source>
        <dbReference type="EMBL" id="MEI5909674.1"/>
    </source>
</evidence>
<dbReference type="InterPro" id="IPR018044">
    <property type="entry name" value="Peptidase_S11"/>
</dbReference>
<evidence type="ECO:0000256" key="5">
    <source>
        <dbReference type="ARBA" id="ARBA00022645"/>
    </source>
</evidence>
<dbReference type="Gene3D" id="2.60.410.10">
    <property type="entry name" value="D-Ala-D-Ala carboxypeptidase, C-terminal domain"/>
    <property type="match status" value="1"/>
</dbReference>
<evidence type="ECO:0000256" key="1">
    <source>
        <dbReference type="ARBA" id="ARBA00003217"/>
    </source>
</evidence>
<dbReference type="InterPro" id="IPR001967">
    <property type="entry name" value="Peptidase_S11_N"/>
</dbReference>
<evidence type="ECO:0000259" key="15">
    <source>
        <dbReference type="SMART" id="SM00936"/>
    </source>
</evidence>
<proteinExistence type="inferred from homology"/>
<evidence type="ECO:0000256" key="11">
    <source>
        <dbReference type="ARBA" id="ARBA00023316"/>
    </source>
</evidence>
<dbReference type="PANTHER" id="PTHR21581">
    <property type="entry name" value="D-ALANYL-D-ALANINE CARBOXYPEPTIDASE"/>
    <property type="match status" value="1"/>
</dbReference>
<dbReference type="EC" id="3.4.16.4" evidence="4"/>
<reference evidence="16 17" key="1">
    <citation type="journal article" date="2018" name="J. Microbiol.">
        <title>Bacillus spongiae sp. nov., isolated from sponge of Jeju Island.</title>
        <authorList>
            <person name="Lee G.E."/>
            <person name="Im W.T."/>
            <person name="Park J.S."/>
        </authorList>
    </citation>
    <scope>NUCLEOTIDE SEQUENCE [LARGE SCALE GENOMIC DNA]</scope>
    <source>
        <strain evidence="16 17">135PIL107-10</strain>
    </source>
</reference>
<gene>
    <name evidence="16" type="ORF">WAK64_22015</name>
</gene>
<keyword evidence="10" id="KW-0573">Peptidoglycan synthesis</keyword>
<protein>
    <recommendedName>
        <fullName evidence="4">serine-type D-Ala-D-Ala carboxypeptidase</fullName>
        <ecNumber evidence="4">3.4.16.4</ecNumber>
    </recommendedName>
</protein>
<dbReference type="Pfam" id="PF00768">
    <property type="entry name" value="Peptidase_S11"/>
    <property type="match status" value="1"/>
</dbReference>
<dbReference type="Pfam" id="PF07943">
    <property type="entry name" value="PBP5_C"/>
    <property type="match status" value="1"/>
</dbReference>
<keyword evidence="5" id="KW-0121">Carboxypeptidase</keyword>
<sequence length="455" mass="50060">MKKQWCKKIVAGTLAFFLAFGLFQLPQSASAEEALNINAQAAILVDAKSGKILYEKNSDTALGIASMTKMMTEFLLLEAVEEGRLSFDQKYTVSDYVYKVSQDTSLSNVPLKVGEQYTIQELYEAMAIYSANGATIAIAEKIAGTEANFVKMMNEKAEELGLDNYHFVNSTGLNNADLFGLHPEGTGAEDENTMSAKATATLAFELINQYPEVLETSSIPKKWFRPGIDDEQTEMDNWNFMLPSLVFEYEGIDGIKTGTTDFAGSCFTGTAERNGMRFITVVMDAKPPEGVIPPDKSKPRFDETRKMLDFAFSNFSVEELVPAGYEVDKQKNMPVVKGKEDKVGVISEAPITAMVRNGEKDKYKPVFTPAKKALNEEGELEAPIKKDQAVGTLTVEYDGEDLGYLTPKAAESITVNMVADKSVEKANWFVLSLRAIGGFFVDVWNSVVSGIKGLF</sequence>
<feature type="signal peptide" evidence="14">
    <location>
        <begin position="1"/>
        <end position="31"/>
    </location>
</feature>
<comment type="function">
    <text evidence="1">Removes C-terminal D-alanyl residues from sugar-peptide cell wall precursors.</text>
</comment>
<comment type="caution">
    <text evidence="16">The sequence shown here is derived from an EMBL/GenBank/DDBJ whole genome shotgun (WGS) entry which is preliminary data.</text>
</comment>
<accession>A0ABU8HKR2</accession>
<keyword evidence="9" id="KW-0133">Cell shape</keyword>
<dbReference type="PRINTS" id="PR00725">
    <property type="entry name" value="DADACBPTASE1"/>
</dbReference>
<dbReference type="Gene3D" id="3.40.710.10">
    <property type="entry name" value="DD-peptidase/beta-lactamase superfamily"/>
    <property type="match status" value="1"/>
</dbReference>
<dbReference type="PANTHER" id="PTHR21581:SF11">
    <property type="entry name" value="D-ALANYL-D-ALANINE CARBOXYPEPTIDASE DACA"/>
    <property type="match status" value="1"/>
</dbReference>
<evidence type="ECO:0000256" key="6">
    <source>
        <dbReference type="ARBA" id="ARBA00022670"/>
    </source>
</evidence>
<evidence type="ECO:0000256" key="13">
    <source>
        <dbReference type="RuleBase" id="RU004016"/>
    </source>
</evidence>
<evidence type="ECO:0000256" key="3">
    <source>
        <dbReference type="ARBA" id="ARBA00007164"/>
    </source>
</evidence>
<organism evidence="16 17">
    <name type="scientific">Bacillus spongiae</name>
    <dbReference type="NCBI Taxonomy" id="2683610"/>
    <lineage>
        <taxon>Bacteria</taxon>
        <taxon>Bacillati</taxon>
        <taxon>Bacillota</taxon>
        <taxon>Bacilli</taxon>
        <taxon>Bacillales</taxon>
        <taxon>Bacillaceae</taxon>
        <taxon>Bacillus</taxon>
    </lineage>
</organism>
<name>A0ABU8HKR2_9BACI</name>
<evidence type="ECO:0000256" key="14">
    <source>
        <dbReference type="SAM" id="SignalP"/>
    </source>
</evidence>
<evidence type="ECO:0000256" key="9">
    <source>
        <dbReference type="ARBA" id="ARBA00022960"/>
    </source>
</evidence>
<dbReference type="SMART" id="SM00936">
    <property type="entry name" value="PBP5_C"/>
    <property type="match status" value="1"/>
</dbReference>
<dbReference type="InterPro" id="IPR037167">
    <property type="entry name" value="Peptidase_S11_C_sf"/>
</dbReference>
<feature type="chain" id="PRO_5047142168" description="serine-type D-Ala-D-Ala carboxypeptidase" evidence="14">
    <location>
        <begin position="32"/>
        <end position="455"/>
    </location>
</feature>
<keyword evidence="7 14" id="KW-0732">Signal</keyword>
<dbReference type="RefSeq" id="WP_336589118.1">
    <property type="nucleotide sequence ID" value="NZ_JBBAXC010000035.1"/>
</dbReference>
<evidence type="ECO:0000256" key="8">
    <source>
        <dbReference type="ARBA" id="ARBA00022801"/>
    </source>
</evidence>
<keyword evidence="17" id="KW-1185">Reference proteome</keyword>
<evidence type="ECO:0000313" key="17">
    <source>
        <dbReference type="Proteomes" id="UP001312865"/>
    </source>
</evidence>